<feature type="compositionally biased region" description="Polar residues" evidence="5">
    <location>
        <begin position="615"/>
        <end position="624"/>
    </location>
</feature>
<feature type="compositionally biased region" description="Low complexity" evidence="5">
    <location>
        <begin position="660"/>
        <end position="673"/>
    </location>
</feature>
<feature type="region of interest" description="Disordered" evidence="5">
    <location>
        <begin position="926"/>
        <end position="970"/>
    </location>
</feature>
<feature type="compositionally biased region" description="Low complexity" evidence="5">
    <location>
        <begin position="1146"/>
        <end position="1156"/>
    </location>
</feature>
<feature type="domain" description="RING-type" evidence="6">
    <location>
        <begin position="1388"/>
        <end position="1430"/>
    </location>
</feature>
<dbReference type="InterPro" id="IPR011016">
    <property type="entry name" value="Znf_RING-CH"/>
</dbReference>
<dbReference type="OrthoDB" id="10251508at2759"/>
<dbReference type="SMART" id="SM00184">
    <property type="entry name" value="RING"/>
    <property type="match status" value="1"/>
</dbReference>
<dbReference type="SUPFAM" id="SSF57850">
    <property type="entry name" value="RING/U-box"/>
    <property type="match status" value="1"/>
</dbReference>
<keyword evidence="1" id="KW-0479">Metal-binding</keyword>
<dbReference type="SMART" id="SM00744">
    <property type="entry name" value="RINGv"/>
    <property type="match status" value="1"/>
</dbReference>
<feature type="compositionally biased region" description="Basic and acidic residues" evidence="5">
    <location>
        <begin position="937"/>
        <end position="970"/>
    </location>
</feature>
<feature type="compositionally biased region" description="Low complexity" evidence="5">
    <location>
        <begin position="688"/>
        <end position="702"/>
    </location>
</feature>
<dbReference type="PANTHER" id="PTHR45725">
    <property type="entry name" value="FORMIN HOMOLOGY 2 FAMILY MEMBER"/>
    <property type="match status" value="1"/>
</dbReference>
<dbReference type="CDD" id="cd16473">
    <property type="entry name" value="RING-H2_RNF103"/>
    <property type="match status" value="1"/>
</dbReference>
<dbReference type="Pfam" id="PF13639">
    <property type="entry name" value="zf-RING_2"/>
    <property type="match status" value="1"/>
</dbReference>
<keyword evidence="2 4" id="KW-0863">Zinc-finger</keyword>
<feature type="compositionally biased region" description="Acidic residues" evidence="5">
    <location>
        <begin position="1090"/>
        <end position="1104"/>
    </location>
</feature>
<accession>A0A9P7K443</accession>
<feature type="compositionally biased region" description="Acidic residues" evidence="5">
    <location>
        <begin position="1066"/>
        <end position="1076"/>
    </location>
</feature>
<dbReference type="InterPro" id="IPR051425">
    <property type="entry name" value="Formin_Homology"/>
</dbReference>
<dbReference type="PROSITE" id="PS50089">
    <property type="entry name" value="ZF_RING_2"/>
    <property type="match status" value="1"/>
</dbReference>
<feature type="region of interest" description="Disordered" evidence="5">
    <location>
        <begin position="413"/>
        <end position="531"/>
    </location>
</feature>
<dbReference type="Gene3D" id="3.30.40.10">
    <property type="entry name" value="Zinc/RING finger domain, C3HC4 (zinc finger)"/>
    <property type="match status" value="1"/>
</dbReference>
<feature type="region of interest" description="Disordered" evidence="5">
    <location>
        <begin position="1230"/>
        <end position="1273"/>
    </location>
</feature>
<reference evidence="7" key="2">
    <citation type="submission" date="2021-10" db="EMBL/GenBank/DDBJ databases">
        <title>Phylogenomics reveals ancestral predisposition of the termite-cultivated fungus Termitomyces towards a domesticated lifestyle.</title>
        <authorList>
            <person name="Auxier B."/>
            <person name="Grum-Grzhimaylo A."/>
            <person name="Cardenas M.E."/>
            <person name="Lodge J.D."/>
            <person name="Laessoe T."/>
            <person name="Pedersen O."/>
            <person name="Smith M.E."/>
            <person name="Kuyper T.W."/>
            <person name="Franco-Molano E.A."/>
            <person name="Baroni T.J."/>
            <person name="Aanen D.K."/>
        </authorList>
    </citation>
    <scope>NUCLEOTIDE SEQUENCE</scope>
    <source>
        <strain evidence="7">D49</strain>
    </source>
</reference>
<feature type="compositionally biased region" description="Low complexity" evidence="5">
    <location>
        <begin position="1105"/>
        <end position="1118"/>
    </location>
</feature>
<feature type="compositionally biased region" description="Low complexity" evidence="5">
    <location>
        <begin position="866"/>
        <end position="878"/>
    </location>
</feature>
<keyword evidence="3" id="KW-0862">Zinc</keyword>
<feature type="compositionally biased region" description="Low complexity" evidence="5">
    <location>
        <begin position="720"/>
        <end position="730"/>
    </location>
</feature>
<name>A0A9P7K443_9AGAR</name>
<feature type="region of interest" description="Disordered" evidence="5">
    <location>
        <begin position="991"/>
        <end position="1036"/>
    </location>
</feature>
<evidence type="ECO:0000256" key="2">
    <source>
        <dbReference type="ARBA" id="ARBA00022771"/>
    </source>
</evidence>
<feature type="compositionally biased region" description="Low complexity" evidence="5">
    <location>
        <begin position="771"/>
        <end position="792"/>
    </location>
</feature>
<dbReference type="Proteomes" id="UP000717328">
    <property type="component" value="Unassembled WGS sequence"/>
</dbReference>
<evidence type="ECO:0000256" key="4">
    <source>
        <dbReference type="PROSITE-ProRule" id="PRU00175"/>
    </source>
</evidence>
<feature type="compositionally biased region" description="Polar residues" evidence="5">
    <location>
        <begin position="415"/>
        <end position="425"/>
    </location>
</feature>
<evidence type="ECO:0000256" key="3">
    <source>
        <dbReference type="ARBA" id="ARBA00022833"/>
    </source>
</evidence>
<evidence type="ECO:0000256" key="1">
    <source>
        <dbReference type="ARBA" id="ARBA00022723"/>
    </source>
</evidence>
<dbReference type="GO" id="GO:0008270">
    <property type="term" value="F:zinc ion binding"/>
    <property type="evidence" value="ECO:0007669"/>
    <property type="project" value="UniProtKB-KW"/>
</dbReference>
<dbReference type="InterPro" id="IPR013083">
    <property type="entry name" value="Znf_RING/FYVE/PHD"/>
</dbReference>
<organism evidence="7 8">
    <name type="scientific">Sphagnurus paluster</name>
    <dbReference type="NCBI Taxonomy" id="117069"/>
    <lineage>
        <taxon>Eukaryota</taxon>
        <taxon>Fungi</taxon>
        <taxon>Dikarya</taxon>
        <taxon>Basidiomycota</taxon>
        <taxon>Agaricomycotina</taxon>
        <taxon>Agaricomycetes</taxon>
        <taxon>Agaricomycetidae</taxon>
        <taxon>Agaricales</taxon>
        <taxon>Tricholomatineae</taxon>
        <taxon>Lyophyllaceae</taxon>
        <taxon>Sphagnurus</taxon>
    </lineage>
</organism>
<feature type="compositionally biased region" description="Low complexity" evidence="5">
    <location>
        <begin position="991"/>
        <end position="1005"/>
    </location>
</feature>
<dbReference type="InterPro" id="IPR001841">
    <property type="entry name" value="Znf_RING"/>
</dbReference>
<protein>
    <recommendedName>
        <fullName evidence="6">RING-type domain-containing protein</fullName>
    </recommendedName>
</protein>
<feature type="region of interest" description="Disordered" evidence="5">
    <location>
        <begin position="1062"/>
        <end position="1125"/>
    </location>
</feature>
<keyword evidence="8" id="KW-1185">Reference proteome</keyword>
<feature type="compositionally biased region" description="Basic residues" evidence="5">
    <location>
        <begin position="521"/>
        <end position="530"/>
    </location>
</feature>
<dbReference type="FunFam" id="3.30.40.10:FF:000728">
    <property type="entry name" value="Unplaced genomic scaffold supercont1.4, whole genome shotgun sequence"/>
    <property type="match status" value="1"/>
</dbReference>
<evidence type="ECO:0000259" key="6">
    <source>
        <dbReference type="PROSITE" id="PS50089"/>
    </source>
</evidence>
<feature type="compositionally biased region" description="Low complexity" evidence="5">
    <location>
        <begin position="577"/>
        <end position="601"/>
    </location>
</feature>
<dbReference type="EMBL" id="JABCKI010006063">
    <property type="protein sequence ID" value="KAG5635565.1"/>
    <property type="molecule type" value="Genomic_DNA"/>
</dbReference>
<evidence type="ECO:0000313" key="8">
    <source>
        <dbReference type="Proteomes" id="UP000717328"/>
    </source>
</evidence>
<proteinExistence type="predicted"/>
<reference evidence="7" key="1">
    <citation type="submission" date="2021-02" db="EMBL/GenBank/DDBJ databases">
        <authorList>
            <person name="Nieuwenhuis M."/>
            <person name="Van De Peppel L.J.J."/>
        </authorList>
    </citation>
    <scope>NUCLEOTIDE SEQUENCE</scope>
    <source>
        <strain evidence="7">D49</strain>
    </source>
</reference>
<feature type="compositionally biased region" description="Low complexity" evidence="5">
    <location>
        <begin position="886"/>
        <end position="904"/>
    </location>
</feature>
<feature type="compositionally biased region" description="Pro residues" evidence="5">
    <location>
        <begin position="1157"/>
        <end position="1183"/>
    </location>
</feature>
<evidence type="ECO:0000256" key="5">
    <source>
        <dbReference type="SAM" id="MobiDB-lite"/>
    </source>
</evidence>
<evidence type="ECO:0000313" key="7">
    <source>
        <dbReference type="EMBL" id="KAG5635565.1"/>
    </source>
</evidence>
<feature type="region of interest" description="Disordered" evidence="5">
    <location>
        <begin position="1141"/>
        <end position="1188"/>
    </location>
</feature>
<feature type="region of interest" description="Disordered" evidence="5">
    <location>
        <begin position="837"/>
        <end position="907"/>
    </location>
</feature>
<feature type="compositionally biased region" description="Basic and acidic residues" evidence="5">
    <location>
        <begin position="547"/>
        <end position="560"/>
    </location>
</feature>
<feature type="compositionally biased region" description="Polar residues" evidence="5">
    <location>
        <begin position="755"/>
        <end position="764"/>
    </location>
</feature>
<feature type="region of interest" description="Disordered" evidence="5">
    <location>
        <begin position="546"/>
        <end position="812"/>
    </location>
</feature>
<feature type="compositionally biased region" description="Low complexity" evidence="5">
    <location>
        <begin position="837"/>
        <end position="856"/>
    </location>
</feature>
<sequence length="1442" mass="152134">MHVETLLSRSPRALLAHLSGLQAQYKSHTLLFALSHNAPASTLPTLIDRLTTFSPAVVGCLAAPLPASPSSSSSSPPLIACALALFAPGTATPFRSTIPGRAAPQVGRWHAFRDRHKADENEGDGHTLPEDGVEWADVWDRSVRAPPLPLELRDLDPTTVSDVLYLSDLAPEGIVNALSNAYPGANKLGLRASSTPFITGNPVTLFHNRQIHGSSAVGLALTLDRKRRHPSARTSFSGMHAISGEMLVTNCEGNMITGLASADDSARQDINPTQRLLGAIRTAGLDATPDAMGAFSEGEGTFLLGTTQDAGCAQQMYTITAGDPSRGSLALASERAPVEGTRVQFFHQQPWAGAAMPKSETGGKTVRFLIVTGIDRLLRAGASCDVTSQLDLLIASRETLQLLPHRLLLDKPRSLQHTRMGQNTSRHTHLQRQPRPAHPPPNSHHPRDPPEPPNPSETAHLPEPETPTLDPDAHAAPIRPRSRRESLRRSILGLVKPSLRIESGANGKQRHKDIENAQKEGHRRSWRRSRVAPAMGLGLGLGDLAEVEGKGKEKAEQGEKENDDLSADAVAPGLQESPTAGPSSISSSTIPSTASTSTSATNWGDPWPSSPLADHSQSSATTVDLESPSPVCAPEDDEQDEVVIRPTTPAPVPVPEVESEAVFEAAPTPTPAASQPERPPHQFPPPGTLVVVQGVVHTTDVPRTPPSLAELSDPEPVANTTDTPAAPSTDDSIDRSTPINPEPVPPTDEIIDTADNVTPNTSDPVSPEPEAAAGPGTRTRTRTSARTGAAASRRSRVRSADAPTGTISSGSIDVLGTLLSVAAAATAASLLTGTSEPLLLPSNLASSPSTSSLGSNPPLPSPLRPDTPTTSTSQTPAASPSPPPAYSSSPGTPTSSTRPASPTPLAGLERAERLRQAWGSIRERLGLRASRAASRAHFRDTGDAESLRRDPDGDAEVENEHEVEIDPADPREHLFGQMARAFNVGLGLAEGASAQSGSSTGASPAPSAPAPTRPTGRGAHGLLLEREPGDEAPPGSFERFLVDLQADLRVALTVGVDAAMARGEGGEDVGEDEQERDFDSTSVPPLETVSDSEDSDSEFEDALEEPGAPQAADTAPAPTSIPEVDAEGRINWWRLYRFPPIPVPPQGGTTTTTPSTTPTPPSEDPSSVPAPPPPPHQPPPIPPDDIDPLLAELPFAHADTPVPPAPPSAPRAHAVVPVIVVCVQSVHAPWTMRPPTDTETGPETPPAEMPFADASTNAGTDRPNAGTDRTGRTRAWHTRAAEAIRNLRPSRRNRGGAGGPAGGPGSRTFLIYVIGGYYPPNHSILNGGPDTLASLEALLELADLLGHSKPPTASKEDIEKSGLEIIKAPLLPQYEREARISSNCTERCLICLDDYQPEDDVRVMKCRHAFHQSCVDKWLETGRNNCPACRSTGVSVDDMPDV</sequence>
<comment type="caution">
    <text evidence="7">The sequence shown here is derived from an EMBL/GenBank/DDBJ whole genome shotgun (WGS) entry which is preliminary data.</text>
</comment>
<gene>
    <name evidence="7" type="ORF">H0H81_010769</name>
</gene>